<dbReference type="RefSeq" id="WP_005030675.1">
    <property type="nucleotide sequence ID" value="NZ_KE150238.1"/>
</dbReference>
<protein>
    <recommendedName>
        <fullName evidence="3">Amidohydrolase 3 domain-containing protein</fullName>
    </recommendedName>
</protein>
<dbReference type="eggNOG" id="COG3653">
    <property type="taxonomic scope" value="Bacteria"/>
</dbReference>
<proteinExistence type="predicted"/>
<name>E5YBP6_BILW3</name>
<dbReference type="SUPFAM" id="SSF51338">
    <property type="entry name" value="Composite domain of metallo-dependent hydrolases"/>
    <property type="match status" value="1"/>
</dbReference>
<dbReference type="STRING" id="563192.HMPREF0179_03620"/>
<dbReference type="EMBL" id="ADCP02000001">
    <property type="protein sequence ID" value="EFV42559.1"/>
    <property type="molecule type" value="Genomic_DNA"/>
</dbReference>
<dbReference type="AlphaFoldDB" id="E5YBP6"/>
<dbReference type="Proteomes" id="UP000006034">
    <property type="component" value="Unassembled WGS sequence"/>
</dbReference>
<sequence length="126" mass="13885">MFDTLFCNVRIVDGTGTPWFWGSLGVQDGFVAAVLPRTTKQLSRHTIALEGGILCPGFVDGHSHSERPLLSGEPTDCKTMQGVATEKLGLDGMSPAPMRPIPIFWGSTRANWACCRRKRPSARWLR</sequence>
<dbReference type="HOGENOM" id="CLU_2010832_0_0_7"/>
<accession>E5YBP6</accession>
<dbReference type="GeneID" id="78084380"/>
<evidence type="ECO:0000313" key="2">
    <source>
        <dbReference type="Proteomes" id="UP000006034"/>
    </source>
</evidence>
<dbReference type="InterPro" id="IPR011059">
    <property type="entry name" value="Metal-dep_hydrolase_composite"/>
</dbReference>
<reference evidence="1 2" key="2">
    <citation type="submission" date="2013-04" db="EMBL/GenBank/DDBJ databases">
        <title>The Genome Sequence of Bilophila wadsworthia 3_1_6.</title>
        <authorList>
            <consortium name="The Broad Institute Genomics Platform"/>
            <person name="Earl A."/>
            <person name="Ward D."/>
            <person name="Feldgarden M."/>
            <person name="Gevers D."/>
            <person name="Sibley C."/>
            <person name="Strauss J."/>
            <person name="Allen-Vercoe E."/>
            <person name="Walker B."/>
            <person name="Young S."/>
            <person name="Zeng Q."/>
            <person name="Gargeya S."/>
            <person name="Fitzgerald M."/>
            <person name="Haas B."/>
            <person name="Abouelleil A."/>
            <person name="Allen A.W."/>
            <person name="Alvarado L."/>
            <person name="Arachchi H.M."/>
            <person name="Berlin A.M."/>
            <person name="Chapman S.B."/>
            <person name="Gainer-Dewar J."/>
            <person name="Goldberg J."/>
            <person name="Griggs A."/>
            <person name="Gujja S."/>
            <person name="Hansen M."/>
            <person name="Howarth C."/>
            <person name="Imamovic A."/>
            <person name="Ireland A."/>
            <person name="Larimer J."/>
            <person name="McCowan C."/>
            <person name="Murphy C."/>
            <person name="Pearson M."/>
            <person name="Poon T.W."/>
            <person name="Priest M."/>
            <person name="Roberts A."/>
            <person name="Saif S."/>
            <person name="Shea T."/>
            <person name="Sisk P."/>
            <person name="Sykes S."/>
            <person name="Wortman J."/>
            <person name="Nusbaum C."/>
            <person name="Birren B."/>
        </authorList>
    </citation>
    <scope>NUCLEOTIDE SEQUENCE [LARGE SCALE GENOMIC DNA]</scope>
    <source>
        <strain evidence="1 2">3_1_6</strain>
    </source>
</reference>
<keyword evidence="2" id="KW-1185">Reference proteome</keyword>
<evidence type="ECO:0000313" key="1">
    <source>
        <dbReference type="EMBL" id="EFV42559.1"/>
    </source>
</evidence>
<dbReference type="GO" id="GO:0016810">
    <property type="term" value="F:hydrolase activity, acting on carbon-nitrogen (but not peptide) bonds"/>
    <property type="evidence" value="ECO:0007669"/>
    <property type="project" value="InterPro"/>
</dbReference>
<evidence type="ECO:0008006" key="3">
    <source>
        <dbReference type="Google" id="ProtNLM"/>
    </source>
</evidence>
<gene>
    <name evidence="1" type="ORF">HMPREF0179_03620</name>
</gene>
<comment type="caution">
    <text evidence="1">The sequence shown here is derived from an EMBL/GenBank/DDBJ whole genome shotgun (WGS) entry which is preliminary data.</text>
</comment>
<organism evidence="1 2">
    <name type="scientific">Bilophila wadsworthia (strain 3_1_6)</name>
    <dbReference type="NCBI Taxonomy" id="563192"/>
    <lineage>
        <taxon>Bacteria</taxon>
        <taxon>Pseudomonadati</taxon>
        <taxon>Thermodesulfobacteriota</taxon>
        <taxon>Desulfovibrionia</taxon>
        <taxon>Desulfovibrionales</taxon>
        <taxon>Desulfovibrionaceae</taxon>
        <taxon>Bilophila</taxon>
    </lineage>
</organism>
<dbReference type="Gene3D" id="2.30.40.10">
    <property type="entry name" value="Urease, subunit C, domain 1"/>
    <property type="match status" value="1"/>
</dbReference>
<dbReference type="OrthoDB" id="9766983at2"/>
<reference evidence="1 2" key="1">
    <citation type="submission" date="2010-10" db="EMBL/GenBank/DDBJ databases">
        <authorList>
            <consortium name="The Broad Institute Genome Sequencing Platform"/>
            <person name="Ward D."/>
            <person name="Earl A."/>
            <person name="Feldgarden M."/>
            <person name="Young S.K."/>
            <person name="Gargeya S."/>
            <person name="Zeng Q."/>
            <person name="Alvarado L."/>
            <person name="Berlin A."/>
            <person name="Bochicchio J."/>
            <person name="Chapman S.B."/>
            <person name="Chen Z."/>
            <person name="Freedman E."/>
            <person name="Gellesch M."/>
            <person name="Goldberg J."/>
            <person name="Griggs A."/>
            <person name="Gujja S."/>
            <person name="Heilman E."/>
            <person name="Heiman D."/>
            <person name="Howarth C."/>
            <person name="Mehta T."/>
            <person name="Neiman D."/>
            <person name="Pearson M."/>
            <person name="Roberts A."/>
            <person name="Saif S."/>
            <person name="Shea T."/>
            <person name="Shenoy N."/>
            <person name="Sisk P."/>
            <person name="Stolte C."/>
            <person name="Sykes S."/>
            <person name="White J."/>
            <person name="Yandava C."/>
            <person name="Allen-Vercoe E."/>
            <person name="Sibley C."/>
            <person name="Ambrose C.E."/>
            <person name="Strauss J."/>
            <person name="Daigneault M."/>
            <person name="Haas B."/>
            <person name="Nusbaum C."/>
            <person name="Birren B."/>
        </authorList>
    </citation>
    <scope>NUCLEOTIDE SEQUENCE [LARGE SCALE GENOMIC DNA]</scope>
    <source>
        <strain evidence="1 2">3_1_6</strain>
    </source>
</reference>